<gene>
    <name evidence="3" type="ORF">PT974_08353</name>
</gene>
<feature type="transmembrane region" description="Helical" evidence="2">
    <location>
        <begin position="37"/>
        <end position="56"/>
    </location>
</feature>
<dbReference type="InterPro" id="IPR038770">
    <property type="entry name" value="Na+/solute_symporter_sf"/>
</dbReference>
<feature type="transmembrane region" description="Helical" evidence="2">
    <location>
        <begin position="282"/>
        <end position="304"/>
    </location>
</feature>
<sequence length="450" mass="48900">MATESGQRDDANSNDKGVALKVLGWVKTTASFILDQWLILGFALACVLGYFFPHVAEHGGIIRSEYSILYGAVAIIFLINGLQLSPDKLKKNLTNWRLHAVVQGVSFVFIPVFMLIIVYICIAAGALKSGTPDAPILIGMLATACLPTTIASNVVMTRNAGGDEAAAVISVVIGNLFGAFFSPVLIYGFIPSNPEFDGWRPANPSTLGHMYGGVAKQLALSVVLPLLVGQLVRWWKGDVINKILNATKLNKFPSVCLILLVWTTFSGAFGTGALYKIPKPSIIFNIFMNIALYLVFTVICFYLNGSTPVEASKLPNFAKRVLAVKQMSKEQTIAVCFCGAAKTTSLGIPLVTAMWASSDNLTRAFIQIPVLLYTIEQVFMAQILVYGFKWYLRRGPKPSTEAQTDEREPESAQAVEATDDETIMDGASDHPAGARVSTEKTRGHYDSEKQ</sequence>
<keyword evidence="2" id="KW-0812">Transmembrane</keyword>
<dbReference type="Proteomes" id="UP001338125">
    <property type="component" value="Unassembled WGS sequence"/>
</dbReference>
<evidence type="ECO:0000256" key="1">
    <source>
        <dbReference type="SAM" id="MobiDB-lite"/>
    </source>
</evidence>
<evidence type="ECO:0000313" key="3">
    <source>
        <dbReference type="EMBL" id="KAK5990089.1"/>
    </source>
</evidence>
<feature type="transmembrane region" description="Helical" evidence="2">
    <location>
        <begin position="68"/>
        <end position="85"/>
    </location>
</feature>
<name>A0ABR0SD60_9HYPO</name>
<keyword evidence="2" id="KW-0472">Membrane</keyword>
<comment type="caution">
    <text evidence="3">The sequence shown here is derived from an EMBL/GenBank/DDBJ whole genome shotgun (WGS) entry which is preliminary data.</text>
</comment>
<dbReference type="Gene3D" id="1.20.1530.20">
    <property type="match status" value="1"/>
</dbReference>
<feature type="transmembrane region" description="Helical" evidence="2">
    <location>
        <begin position="252"/>
        <end position="275"/>
    </location>
</feature>
<keyword evidence="4" id="KW-1185">Reference proteome</keyword>
<feature type="transmembrane region" description="Helical" evidence="2">
    <location>
        <begin position="134"/>
        <end position="155"/>
    </location>
</feature>
<dbReference type="PANTHER" id="PTHR18640:SF5">
    <property type="entry name" value="SODIUM_BILE ACID COTRANSPORTER 7"/>
    <property type="match status" value="1"/>
</dbReference>
<dbReference type="EMBL" id="JAVFKD010000014">
    <property type="protein sequence ID" value="KAK5990089.1"/>
    <property type="molecule type" value="Genomic_DNA"/>
</dbReference>
<organism evidence="3 4">
    <name type="scientific">Cladobotryum mycophilum</name>
    <dbReference type="NCBI Taxonomy" id="491253"/>
    <lineage>
        <taxon>Eukaryota</taxon>
        <taxon>Fungi</taxon>
        <taxon>Dikarya</taxon>
        <taxon>Ascomycota</taxon>
        <taxon>Pezizomycotina</taxon>
        <taxon>Sordariomycetes</taxon>
        <taxon>Hypocreomycetidae</taxon>
        <taxon>Hypocreales</taxon>
        <taxon>Hypocreaceae</taxon>
        <taxon>Cladobotryum</taxon>
    </lineage>
</organism>
<proteinExistence type="predicted"/>
<evidence type="ECO:0000313" key="4">
    <source>
        <dbReference type="Proteomes" id="UP001338125"/>
    </source>
</evidence>
<feature type="transmembrane region" description="Helical" evidence="2">
    <location>
        <begin position="364"/>
        <end position="388"/>
    </location>
</feature>
<accession>A0ABR0SD60</accession>
<reference evidence="3 4" key="1">
    <citation type="submission" date="2024-01" db="EMBL/GenBank/DDBJ databases">
        <title>Complete genome of Cladobotryum mycophilum ATHUM6906.</title>
        <authorList>
            <person name="Christinaki A.C."/>
            <person name="Myridakis A.I."/>
            <person name="Kouvelis V.N."/>
        </authorList>
    </citation>
    <scope>NUCLEOTIDE SEQUENCE [LARGE SCALE GENOMIC DNA]</scope>
    <source>
        <strain evidence="3 4">ATHUM6906</strain>
    </source>
</reference>
<protein>
    <submittedName>
        <fullName evidence="3">Solute carrier RCH1</fullName>
    </submittedName>
</protein>
<keyword evidence="2" id="KW-1133">Transmembrane helix</keyword>
<feature type="region of interest" description="Disordered" evidence="1">
    <location>
        <begin position="397"/>
        <end position="450"/>
    </location>
</feature>
<dbReference type="Pfam" id="PF13593">
    <property type="entry name" value="SBF_like"/>
    <property type="match status" value="1"/>
</dbReference>
<feature type="transmembrane region" description="Helical" evidence="2">
    <location>
        <begin position="105"/>
        <end position="127"/>
    </location>
</feature>
<feature type="transmembrane region" description="Helical" evidence="2">
    <location>
        <begin position="167"/>
        <end position="190"/>
    </location>
</feature>
<feature type="transmembrane region" description="Helical" evidence="2">
    <location>
        <begin position="211"/>
        <end position="232"/>
    </location>
</feature>
<evidence type="ECO:0000256" key="2">
    <source>
        <dbReference type="SAM" id="Phobius"/>
    </source>
</evidence>
<dbReference type="PANTHER" id="PTHR18640">
    <property type="entry name" value="SOLUTE CARRIER FAMILY 10 MEMBER 7"/>
    <property type="match status" value="1"/>
</dbReference>
<dbReference type="InterPro" id="IPR016833">
    <property type="entry name" value="Put_Na-Bile_cotransptr"/>
</dbReference>
<feature type="compositionally biased region" description="Basic and acidic residues" evidence="1">
    <location>
        <begin position="437"/>
        <end position="450"/>
    </location>
</feature>